<keyword evidence="3" id="KW-0808">Transferase</keyword>
<dbReference type="GO" id="GO:0003677">
    <property type="term" value="F:DNA binding"/>
    <property type="evidence" value="ECO:0007669"/>
    <property type="project" value="InterPro"/>
</dbReference>
<dbReference type="EMBL" id="CP021558">
    <property type="protein sequence ID" value="AUE03234.1"/>
    <property type="molecule type" value="Genomic_DNA"/>
</dbReference>
<dbReference type="SUPFAM" id="SSF53335">
    <property type="entry name" value="S-adenosyl-L-methionine-dependent methyltransferases"/>
    <property type="match status" value="1"/>
</dbReference>
<evidence type="ECO:0000256" key="3">
    <source>
        <dbReference type="ARBA" id="ARBA00022679"/>
    </source>
</evidence>
<evidence type="ECO:0000313" key="7">
    <source>
        <dbReference type="Proteomes" id="UP000232491"/>
    </source>
</evidence>
<dbReference type="PRINTS" id="PR00508">
    <property type="entry name" value="S21N4MTFRASE"/>
</dbReference>
<reference evidence="6 7" key="1">
    <citation type="submission" date="2017-05" db="EMBL/GenBank/DDBJ databases">
        <title>Comparative genomics and methylome analysis of the gut commensal Bifidobacterium breve.</title>
        <authorList>
            <person name="Bottacini F."/>
            <person name="Morrissey R."/>
            <person name="Roberts R.J."/>
            <person name="James K."/>
            <person name="van Breen J."/>
            <person name="Egan M."/>
            <person name="Lambert J."/>
            <person name="van Limpt K."/>
            <person name="Stanton C."/>
            <person name="Knol J."/>
            <person name="O' Connell Motherway M."/>
            <person name="van Sinderen D."/>
        </authorList>
    </citation>
    <scope>NUCLEOTIDE SEQUENCE [LARGE SCALE GENOMIC DNA]</scope>
    <source>
        <strain evidence="6 7">215W447a</strain>
    </source>
</reference>
<evidence type="ECO:0000259" key="5">
    <source>
        <dbReference type="Pfam" id="PF01555"/>
    </source>
</evidence>
<dbReference type="InterPro" id="IPR002941">
    <property type="entry name" value="DNA_methylase_N4/N6"/>
</dbReference>
<dbReference type="Gene3D" id="3.40.50.150">
    <property type="entry name" value="Vaccinia Virus protein VP39"/>
    <property type="match status" value="2"/>
</dbReference>
<sequence length="413" mass="45100">MRPFIDERDARLWNADARELPRLLDGEKADAIVTDPPYELGLGTAGDVKRWDSTGIAFDPAFWETMLDIARPGAFMLVFGSPRTWHRLAVAVEDAGWLLKDQFCWLYASGMPKGEWGDHAVDRALGYADPRIGTGRVRDSASLERNVAYDTAYAPQTPEAARWSGFNPSLKPAWEPILVAQKPREAMLGRNLLEHGTGALNAAACALDADMAELERRYRLNATAGTRGTDPRGGGVYRDCGAAAPRPLAPRIPGRHPSDVIMDAAVARMLPSDAPRFYYCPKARDRPLVAETRMVRPERRDAAWRRSCSRLGLFPDAGSYPASLLDPGTLALTVPAGTARLAHPTVKPLDLVRWLTRLACPPGGLVLDPFAGSGTGLEAARAEGMRSAGTELSPKYLPLIRQRLDRPVQAGLF</sequence>
<dbReference type="GO" id="GO:0008170">
    <property type="term" value="F:N-methyltransferase activity"/>
    <property type="evidence" value="ECO:0007669"/>
    <property type="project" value="InterPro"/>
</dbReference>
<feature type="domain" description="DNA methylase N-4/N-6" evidence="5">
    <location>
        <begin position="342"/>
        <end position="400"/>
    </location>
</feature>
<protein>
    <recommendedName>
        <fullName evidence="4">Methyltransferase</fullName>
        <ecNumber evidence="4">2.1.1.-</ecNumber>
    </recommendedName>
</protein>
<dbReference type="Proteomes" id="UP000232491">
    <property type="component" value="Chromosome"/>
</dbReference>
<dbReference type="Pfam" id="PF01555">
    <property type="entry name" value="N6_N4_Mtase"/>
    <property type="match status" value="1"/>
</dbReference>
<dbReference type="InterPro" id="IPR002052">
    <property type="entry name" value="DNA_methylase_N6_adenine_CS"/>
</dbReference>
<accession>A0A2K9B6W8</accession>
<keyword evidence="2" id="KW-0489">Methyltransferase</keyword>
<dbReference type="InterPro" id="IPR029063">
    <property type="entry name" value="SAM-dependent_MTases_sf"/>
</dbReference>
<dbReference type="EC" id="2.1.1.-" evidence="4"/>
<evidence type="ECO:0000256" key="2">
    <source>
        <dbReference type="ARBA" id="ARBA00022603"/>
    </source>
</evidence>
<proteinExistence type="inferred from homology"/>
<dbReference type="RefSeq" id="WP_106641517.1">
    <property type="nucleotide sequence ID" value="NZ_CP021558.1"/>
</dbReference>
<dbReference type="AlphaFoldDB" id="A0A2K9B6W8"/>
<evidence type="ECO:0000256" key="1">
    <source>
        <dbReference type="ARBA" id="ARBA00006594"/>
    </source>
</evidence>
<evidence type="ECO:0000256" key="4">
    <source>
        <dbReference type="RuleBase" id="RU362026"/>
    </source>
</evidence>
<evidence type="ECO:0000313" key="6">
    <source>
        <dbReference type="EMBL" id="AUE03234.1"/>
    </source>
</evidence>
<dbReference type="GO" id="GO:0032259">
    <property type="term" value="P:methylation"/>
    <property type="evidence" value="ECO:0007669"/>
    <property type="project" value="UniProtKB-KW"/>
</dbReference>
<dbReference type="PROSITE" id="PS00092">
    <property type="entry name" value="N6_MTASE"/>
    <property type="match status" value="1"/>
</dbReference>
<organism evidence="6 7">
    <name type="scientific">Bifidobacterium breve</name>
    <dbReference type="NCBI Taxonomy" id="1685"/>
    <lineage>
        <taxon>Bacteria</taxon>
        <taxon>Bacillati</taxon>
        <taxon>Actinomycetota</taxon>
        <taxon>Actinomycetes</taxon>
        <taxon>Bifidobacteriales</taxon>
        <taxon>Bifidobacteriaceae</taxon>
        <taxon>Bifidobacterium</taxon>
    </lineage>
</organism>
<name>A0A2K9B6W8_BIFBR</name>
<dbReference type="REBASE" id="187560">
    <property type="entry name" value="M.Bbr215ORF1218P"/>
</dbReference>
<comment type="similarity">
    <text evidence="1 4">Belongs to the N(4)/N(6)-methyltransferase family.</text>
</comment>
<gene>
    <name evidence="6" type="ORF">BB215W447A_1218</name>
</gene>
<dbReference type="InterPro" id="IPR001091">
    <property type="entry name" value="RM_Methyltransferase"/>
</dbReference>